<name>A0A9P1JXR0_9PROT</name>
<dbReference type="Proteomes" id="UP000007319">
    <property type="component" value="Plasmid AZOBR_p2"/>
</dbReference>
<reference evidence="2 3" key="1">
    <citation type="journal article" date="2011" name="PLoS Genet.">
        <title>Azospirillum genomes reveal transition of bacteria from aquatic to terrestrial environments.</title>
        <authorList>
            <person name="Wisniewski-Dye F."/>
            <person name="Borziak K."/>
            <person name="Khalsa-Moyers G."/>
            <person name="Alexandre G."/>
            <person name="Sukharnikov L.O."/>
            <person name="Wuichet K."/>
            <person name="Hurst G.B."/>
            <person name="McDonald W.H."/>
            <person name="Robertson J.S."/>
            <person name="Barbe V."/>
            <person name="Calteau A."/>
            <person name="Rouy Z."/>
            <person name="Mangenot S."/>
            <person name="Prigent-Combaret C."/>
            <person name="Normand P."/>
            <person name="Boyer M."/>
            <person name="Siguier P."/>
            <person name="Dessaux Y."/>
            <person name="Elmerich C."/>
            <person name="Condemine G."/>
            <person name="Krishnen G."/>
            <person name="Kennedy I."/>
            <person name="Paterson A.H."/>
            <person name="Gonzalez V."/>
            <person name="Mavingui P."/>
            <person name="Zhulin I.B."/>
        </authorList>
    </citation>
    <scope>NUCLEOTIDE SEQUENCE [LARGE SCALE GENOMIC DNA]</scope>
    <source>
        <strain evidence="2 3">Sp245</strain>
    </source>
</reference>
<keyword evidence="2" id="KW-0614">Plasmid</keyword>
<organism evidence="2 3">
    <name type="scientific">Azospirillum baldaniorum</name>
    <dbReference type="NCBI Taxonomy" id="1064539"/>
    <lineage>
        <taxon>Bacteria</taxon>
        <taxon>Pseudomonadati</taxon>
        <taxon>Pseudomonadota</taxon>
        <taxon>Alphaproteobacteria</taxon>
        <taxon>Rhodospirillales</taxon>
        <taxon>Azospirillaceae</taxon>
        <taxon>Azospirillum</taxon>
    </lineage>
</organism>
<evidence type="ECO:0000313" key="2">
    <source>
        <dbReference type="EMBL" id="CCD01731.1"/>
    </source>
</evidence>
<proteinExistence type="predicted"/>
<sequence>MERWRVRGRPAGAPLNNLPT</sequence>
<dbReference type="EMBL" id="HE577329">
    <property type="protein sequence ID" value="CCD01731.1"/>
    <property type="molecule type" value="Genomic_DNA"/>
</dbReference>
<evidence type="ECO:0000313" key="3">
    <source>
        <dbReference type="Proteomes" id="UP000007319"/>
    </source>
</evidence>
<feature type="region of interest" description="Disordered" evidence="1">
    <location>
        <begin position="1"/>
        <end position="20"/>
    </location>
</feature>
<dbReference type="AlphaFoldDB" id="A0A9P1JXR0"/>
<evidence type="ECO:0000256" key="1">
    <source>
        <dbReference type="SAM" id="MobiDB-lite"/>
    </source>
</evidence>
<accession>A0A9P1JXR0</accession>
<geneLocation type="plasmid" evidence="2 3">
    <name>AZOBR_p2</name>
</geneLocation>
<protein>
    <submittedName>
        <fullName evidence="2">Uncharacterized protein</fullName>
    </submittedName>
</protein>
<dbReference type="KEGG" id="abs:AZOBR_p230072"/>
<keyword evidence="3" id="KW-1185">Reference proteome</keyword>
<gene>
    <name evidence="2" type="ORF">AZOBR_p230072</name>
</gene>